<comment type="caution">
    <text evidence="3">The sequence shown here is derived from an EMBL/GenBank/DDBJ whole genome shotgun (WGS) entry which is preliminary data.</text>
</comment>
<organism evidence="3 4">
    <name type="scientific">Allokutzneria multivorans</name>
    <dbReference type="NCBI Taxonomy" id="1142134"/>
    <lineage>
        <taxon>Bacteria</taxon>
        <taxon>Bacillati</taxon>
        <taxon>Actinomycetota</taxon>
        <taxon>Actinomycetes</taxon>
        <taxon>Pseudonocardiales</taxon>
        <taxon>Pseudonocardiaceae</taxon>
        <taxon>Allokutzneria</taxon>
    </lineage>
</organism>
<keyword evidence="4" id="KW-1185">Reference proteome</keyword>
<feature type="transmembrane region" description="Helical" evidence="1">
    <location>
        <begin position="230"/>
        <end position="250"/>
    </location>
</feature>
<keyword evidence="3" id="KW-0282">Flagellum</keyword>
<keyword evidence="1" id="KW-0472">Membrane</keyword>
<feature type="transmembrane region" description="Helical" evidence="1">
    <location>
        <begin position="304"/>
        <end position="321"/>
    </location>
</feature>
<dbReference type="InterPro" id="IPR058983">
    <property type="entry name" value="AftB_C"/>
</dbReference>
<feature type="transmembrane region" description="Helical" evidence="1">
    <location>
        <begin position="358"/>
        <end position="378"/>
    </location>
</feature>
<evidence type="ECO:0000259" key="2">
    <source>
        <dbReference type="Pfam" id="PF26371"/>
    </source>
</evidence>
<name>A0ABP7TQV2_9PSEU</name>
<keyword evidence="3" id="KW-0969">Cilium</keyword>
<gene>
    <name evidence="3" type="primary">zomB_2</name>
    <name evidence="3" type="ORF">GCM10022247_63760</name>
</gene>
<feature type="transmembrane region" description="Helical" evidence="1">
    <location>
        <begin position="34"/>
        <end position="52"/>
    </location>
</feature>
<keyword evidence="1" id="KW-0812">Transmembrane</keyword>
<feature type="transmembrane region" description="Helical" evidence="1">
    <location>
        <begin position="270"/>
        <end position="292"/>
    </location>
</feature>
<evidence type="ECO:0000313" key="3">
    <source>
        <dbReference type="EMBL" id="GAA4029897.1"/>
    </source>
</evidence>
<protein>
    <submittedName>
        <fullName evidence="3">Flagellar motor control protein ZomB</fullName>
    </submittedName>
</protein>
<dbReference type="Pfam" id="PF26371">
    <property type="entry name" value="AftB_C"/>
    <property type="match status" value="1"/>
</dbReference>
<evidence type="ECO:0000256" key="1">
    <source>
        <dbReference type="SAM" id="Phobius"/>
    </source>
</evidence>
<feature type="transmembrane region" description="Helical" evidence="1">
    <location>
        <begin position="141"/>
        <end position="170"/>
    </location>
</feature>
<evidence type="ECO:0000313" key="4">
    <source>
        <dbReference type="Proteomes" id="UP001501747"/>
    </source>
</evidence>
<keyword evidence="1" id="KW-1133">Transmembrane helix</keyword>
<reference evidence="4" key="1">
    <citation type="journal article" date="2019" name="Int. J. Syst. Evol. Microbiol.">
        <title>The Global Catalogue of Microorganisms (GCM) 10K type strain sequencing project: providing services to taxonomists for standard genome sequencing and annotation.</title>
        <authorList>
            <consortium name="The Broad Institute Genomics Platform"/>
            <consortium name="The Broad Institute Genome Sequencing Center for Infectious Disease"/>
            <person name="Wu L."/>
            <person name="Ma J."/>
        </authorList>
    </citation>
    <scope>NUCLEOTIDE SEQUENCE [LARGE SCALE GENOMIC DNA]</scope>
    <source>
        <strain evidence="4">JCM 17342</strain>
    </source>
</reference>
<keyword evidence="3" id="KW-0966">Cell projection</keyword>
<dbReference type="EMBL" id="BAABAL010000019">
    <property type="protein sequence ID" value="GAA4029897.1"/>
    <property type="molecule type" value="Genomic_DNA"/>
</dbReference>
<proteinExistence type="predicted"/>
<accession>A0ABP7TQV2</accession>
<feature type="transmembrane region" description="Helical" evidence="1">
    <location>
        <begin position="327"/>
        <end position="346"/>
    </location>
</feature>
<sequence length="569" mass="61885">MTVTPFDNIGNPKATFGVATAYNETTTESSSRRWNTGVAVAAVAVILVAGYSRRWISDDGLIYVRAVEQILEGNGPVFNAGERAETSTGTLWQWLLTVVGFVLPDSLPQLAVYLGLGFAGAAFALGVTASQRLHGGAPVPAGVVILLALSPMWDFATSGLETGFAFAWIAGSWWLLVHSRDSSRETHFGLAFVFGLGPLVRPDLALVSIVFLVALWLLHRPARRTTIGMLGVAGALPLAYQVFRMGYYGVLVPLPAISKEASGSYWLRGFSYFFDLFLTYGAIIPVGIVLWVGLRRHYNRSDRILVFAPVIAGALSMVYVIKVGGDFMHGRMLLPGLLLILLPFFCMPRPANPETMKWASAGLIGWALLSAALLRPIYAPHFGPMGVADERSHYVNSTHVTNPISKRDYVEAQPEKRNWVRAAEGELVFALEKPRTEPLAPHREERVAFVWPVLGTAGAITTLDETVVDPIGLSYPLAAHLELTDRGGRVGHEKKLPRVWITADYGAPTKENELARRALSCGALAELQESVRAPMSWGRFVDNFLGSFGRTALRVPADPAAAERLFCGG</sequence>
<dbReference type="Proteomes" id="UP001501747">
    <property type="component" value="Unassembled WGS sequence"/>
</dbReference>
<feature type="transmembrane region" description="Helical" evidence="1">
    <location>
        <begin position="190"/>
        <end position="218"/>
    </location>
</feature>
<feature type="transmembrane region" description="Helical" evidence="1">
    <location>
        <begin position="110"/>
        <end position="129"/>
    </location>
</feature>
<feature type="domain" description="Terminal beta-(1-&gt;2)-arabinofuranosyltransferase C-terminal" evidence="2">
    <location>
        <begin position="434"/>
        <end position="560"/>
    </location>
</feature>